<keyword evidence="1" id="KW-0175">Coiled coil</keyword>
<dbReference type="Proteomes" id="UP000014254">
    <property type="component" value="Unassembled WGS sequence"/>
</dbReference>
<name>S2IWT7_MUCC1</name>
<dbReference type="InParanoid" id="S2IWT7"/>
<organism evidence="2 3">
    <name type="scientific">Mucor circinelloides f. circinelloides (strain 1006PhL)</name>
    <name type="common">Mucormycosis agent</name>
    <name type="synonym">Calyptromyces circinelloides</name>
    <dbReference type="NCBI Taxonomy" id="1220926"/>
    <lineage>
        <taxon>Eukaryota</taxon>
        <taxon>Fungi</taxon>
        <taxon>Fungi incertae sedis</taxon>
        <taxon>Mucoromycota</taxon>
        <taxon>Mucoromycotina</taxon>
        <taxon>Mucoromycetes</taxon>
        <taxon>Mucorales</taxon>
        <taxon>Mucorineae</taxon>
        <taxon>Mucoraceae</taxon>
        <taxon>Mucor</taxon>
    </lineage>
</organism>
<dbReference type="OMA" id="ITWEYRK"/>
<sequence>MSSNSVLTYLLSLIGIIPINQHQLQLQLKQQQQRQLQQAKLEQQQQPSDKEEKCQLLASSAFVVQEDQDEQVDLQDWLSRLSKMALCQILSTTIADYPQVADNIYSRHYEKNYRKKKRITPNIEIEKLKSIQSQSRSIAHELDNQRPSEQFGRADETANALQQMVRSLHIHSDQSFLTLFGLIIIAQESLSAPSEVRQHIFYHAKFGRTLILEISSVLKNFNYNHTGSDQYWNSLMKTCWLTDLQEICSRLARYDITWEYRKEYSEVAVMAERYYRPHH</sequence>
<dbReference type="AlphaFoldDB" id="S2IWT7"/>
<accession>S2IWT7</accession>
<gene>
    <name evidence="2" type="ORF">HMPREF1544_11504</name>
</gene>
<evidence type="ECO:0000313" key="2">
    <source>
        <dbReference type="EMBL" id="EPB81754.1"/>
    </source>
</evidence>
<dbReference type="VEuPathDB" id="FungiDB:HMPREF1544_11504"/>
<feature type="coiled-coil region" evidence="1">
    <location>
        <begin position="19"/>
        <end position="46"/>
    </location>
</feature>
<evidence type="ECO:0000313" key="3">
    <source>
        <dbReference type="Proteomes" id="UP000014254"/>
    </source>
</evidence>
<dbReference type="EMBL" id="KE124150">
    <property type="protein sequence ID" value="EPB81754.1"/>
    <property type="molecule type" value="Genomic_DNA"/>
</dbReference>
<proteinExistence type="predicted"/>
<dbReference type="eggNOG" id="ENOG502TA57">
    <property type="taxonomic scope" value="Eukaryota"/>
</dbReference>
<protein>
    <submittedName>
        <fullName evidence="2">Uncharacterized protein</fullName>
    </submittedName>
</protein>
<keyword evidence="3" id="KW-1185">Reference proteome</keyword>
<reference evidence="3" key="1">
    <citation type="submission" date="2013-05" db="EMBL/GenBank/DDBJ databases">
        <title>The Genome sequence of Mucor circinelloides f. circinelloides 1006PhL.</title>
        <authorList>
            <consortium name="The Broad Institute Genomics Platform"/>
            <person name="Cuomo C."/>
            <person name="Earl A."/>
            <person name="Findley K."/>
            <person name="Lee S.C."/>
            <person name="Walker B."/>
            <person name="Young S."/>
            <person name="Zeng Q."/>
            <person name="Gargeya S."/>
            <person name="Fitzgerald M."/>
            <person name="Haas B."/>
            <person name="Abouelleil A."/>
            <person name="Allen A.W."/>
            <person name="Alvarado L."/>
            <person name="Arachchi H.M."/>
            <person name="Berlin A.M."/>
            <person name="Chapman S.B."/>
            <person name="Gainer-Dewar J."/>
            <person name="Goldberg J."/>
            <person name="Griggs A."/>
            <person name="Gujja S."/>
            <person name="Hansen M."/>
            <person name="Howarth C."/>
            <person name="Imamovic A."/>
            <person name="Ireland A."/>
            <person name="Larimer J."/>
            <person name="McCowan C."/>
            <person name="Murphy C."/>
            <person name="Pearson M."/>
            <person name="Poon T.W."/>
            <person name="Priest M."/>
            <person name="Roberts A."/>
            <person name="Saif S."/>
            <person name="Shea T."/>
            <person name="Sisk P."/>
            <person name="Sykes S."/>
            <person name="Wortman J."/>
            <person name="Nusbaum C."/>
            <person name="Birren B."/>
        </authorList>
    </citation>
    <scope>NUCLEOTIDE SEQUENCE [LARGE SCALE GENOMIC DNA]</scope>
    <source>
        <strain evidence="3">1006PhL</strain>
    </source>
</reference>
<evidence type="ECO:0000256" key="1">
    <source>
        <dbReference type="SAM" id="Coils"/>
    </source>
</evidence>
<dbReference type="OrthoDB" id="2275837at2759"/>